<dbReference type="PANTHER" id="PTHR43405:SF1">
    <property type="entry name" value="GLYCOSYL HYDROLASE DIGH"/>
    <property type="match status" value="1"/>
</dbReference>
<dbReference type="PANTHER" id="PTHR43405">
    <property type="entry name" value="GLYCOSYL HYDROLASE DIGH"/>
    <property type="match status" value="1"/>
</dbReference>
<proteinExistence type="predicted"/>
<dbReference type="InterPro" id="IPR052177">
    <property type="entry name" value="Divisome_Glycosyl_Hydrolase"/>
</dbReference>
<protein>
    <submittedName>
        <fullName evidence="2">Family 10 glycosylhydrolase</fullName>
    </submittedName>
</protein>
<sequence>MRKLAVLIFIVLLYKSAYSETVLSSEEIYRINGAQVFVLDEKYKGNLDLFFKEVKSKGINTVFFRVFHNSKDRSHFNMPVPCESGVYFKTDYACTVNDLLKDMVEYAHKNNIKLYAWMATRSLSFLKTEDNMSMSLSAEGEDIKGYGANIFKKNVRETLLNLFKDLAEYNIDGILFQDDFIIKYTEGSDKYAAPLFKEETGIDVKKENFFKNIKEYNGRKVFSEYTDNFYVWAEWKNSQLALLFKELKESAKTVNPKIKFAANVYYETPIDEAAAISWYSQRLSTLKQSGADYFAVMGYSEQISSEQKLDRVSTASLIGRIAEKAVQQAGNEKAVIMKLQTRSFNGKGMLDYEDFKLVCRQIKLAGNVSTAVVPVFSSDDIYVCPK</sequence>
<name>A0A9D2GSC3_9BACT</name>
<comment type="caution">
    <text evidence="2">The sequence shown here is derived from an EMBL/GenBank/DDBJ whole genome shotgun (WGS) entry which is preliminary data.</text>
</comment>
<reference evidence="2" key="2">
    <citation type="submission" date="2021-04" db="EMBL/GenBank/DDBJ databases">
        <authorList>
            <person name="Gilroy R."/>
        </authorList>
    </citation>
    <scope>NUCLEOTIDE SEQUENCE</scope>
    <source>
        <strain evidence="2">ChiW4-1371</strain>
    </source>
</reference>
<dbReference type="EMBL" id="DXAQ01000015">
    <property type="protein sequence ID" value="HIZ88487.1"/>
    <property type="molecule type" value="Genomic_DNA"/>
</dbReference>
<gene>
    <name evidence="2" type="ORF">H9804_00950</name>
</gene>
<dbReference type="Proteomes" id="UP000824176">
    <property type="component" value="Unassembled WGS sequence"/>
</dbReference>
<evidence type="ECO:0000313" key="3">
    <source>
        <dbReference type="Proteomes" id="UP000824176"/>
    </source>
</evidence>
<organism evidence="2 3">
    <name type="scientific">Candidatus Mucispirillum faecigallinarum</name>
    <dbReference type="NCBI Taxonomy" id="2838699"/>
    <lineage>
        <taxon>Bacteria</taxon>
        <taxon>Pseudomonadati</taxon>
        <taxon>Deferribacterota</taxon>
        <taxon>Deferribacteres</taxon>
        <taxon>Deferribacterales</taxon>
        <taxon>Mucispirillaceae</taxon>
        <taxon>Mucispirillum</taxon>
    </lineage>
</organism>
<reference evidence="2" key="1">
    <citation type="journal article" date="2021" name="PeerJ">
        <title>Extensive microbial diversity within the chicken gut microbiome revealed by metagenomics and culture.</title>
        <authorList>
            <person name="Gilroy R."/>
            <person name="Ravi A."/>
            <person name="Getino M."/>
            <person name="Pursley I."/>
            <person name="Horton D.L."/>
            <person name="Alikhan N.F."/>
            <person name="Baker D."/>
            <person name="Gharbi K."/>
            <person name="Hall N."/>
            <person name="Watson M."/>
            <person name="Adriaenssens E.M."/>
            <person name="Foster-Nyarko E."/>
            <person name="Jarju S."/>
            <person name="Secka A."/>
            <person name="Antonio M."/>
            <person name="Oren A."/>
            <person name="Chaudhuri R.R."/>
            <person name="La Ragione R."/>
            <person name="Hildebrand F."/>
            <person name="Pallen M.J."/>
        </authorList>
    </citation>
    <scope>NUCLEOTIDE SEQUENCE</scope>
    <source>
        <strain evidence="2">ChiW4-1371</strain>
    </source>
</reference>
<dbReference type="Gene3D" id="3.20.20.80">
    <property type="entry name" value="Glycosidases"/>
    <property type="match status" value="1"/>
</dbReference>
<dbReference type="SUPFAM" id="SSF51445">
    <property type="entry name" value="(Trans)glycosidases"/>
    <property type="match status" value="1"/>
</dbReference>
<dbReference type="AlphaFoldDB" id="A0A9D2GSC3"/>
<dbReference type="InterPro" id="IPR032772">
    <property type="entry name" value="PGA_deacetylase_PgaB_C"/>
</dbReference>
<evidence type="ECO:0000313" key="2">
    <source>
        <dbReference type="EMBL" id="HIZ88487.1"/>
    </source>
</evidence>
<accession>A0A9D2GSC3</accession>
<dbReference type="InterPro" id="IPR017853">
    <property type="entry name" value="GH"/>
</dbReference>
<feature type="domain" description="Poly-beta-1,6-N-acetyl-D-glucosamine N-deacetylase PgaB C-terminal" evidence="1">
    <location>
        <begin position="42"/>
        <end position="368"/>
    </location>
</feature>
<dbReference type="Pfam" id="PF14883">
    <property type="entry name" value="GHL13"/>
    <property type="match status" value="1"/>
</dbReference>
<evidence type="ECO:0000259" key="1">
    <source>
        <dbReference type="Pfam" id="PF14883"/>
    </source>
</evidence>